<keyword evidence="11 12" id="KW-0407">Ion channel</keyword>
<dbReference type="EMBL" id="UZAJ01007418">
    <property type="protein sequence ID" value="VDO49971.1"/>
    <property type="molecule type" value="Genomic_DNA"/>
</dbReference>
<keyword evidence="14" id="KW-1185">Reference proteome</keyword>
<name>A0A183HIC5_9BILA</name>
<comment type="similarity">
    <text evidence="12">Belongs to the pannexin family.</text>
</comment>
<evidence type="ECO:0000256" key="8">
    <source>
        <dbReference type="ARBA" id="ARBA00022989"/>
    </source>
</evidence>
<evidence type="ECO:0000256" key="9">
    <source>
        <dbReference type="ARBA" id="ARBA00023065"/>
    </source>
</evidence>
<keyword evidence="7" id="KW-0965">Cell junction</keyword>
<dbReference type="GO" id="GO:0005921">
    <property type="term" value="C:gap junction"/>
    <property type="evidence" value="ECO:0007669"/>
    <property type="project" value="UniProtKB-SubCell"/>
</dbReference>
<keyword evidence="10 12" id="KW-0472">Membrane</keyword>
<protein>
    <recommendedName>
        <fullName evidence="12">Innexin</fullName>
    </recommendedName>
</protein>
<keyword evidence="5 12" id="KW-0812">Transmembrane</keyword>
<evidence type="ECO:0000256" key="3">
    <source>
        <dbReference type="ARBA" id="ARBA00022448"/>
    </source>
</evidence>
<feature type="transmembrane region" description="Helical" evidence="12">
    <location>
        <begin position="30"/>
        <end position="53"/>
    </location>
</feature>
<dbReference type="Pfam" id="PF00876">
    <property type="entry name" value="Innexin"/>
    <property type="match status" value="1"/>
</dbReference>
<keyword evidence="3 12" id="KW-0813">Transport</keyword>
<evidence type="ECO:0000313" key="15">
    <source>
        <dbReference type="WBParaSite" id="OFLC_0000723601-mRNA-1"/>
    </source>
</evidence>
<evidence type="ECO:0000256" key="6">
    <source>
        <dbReference type="ARBA" id="ARBA00022868"/>
    </source>
</evidence>
<evidence type="ECO:0000313" key="13">
    <source>
        <dbReference type="EMBL" id="VDO49971.1"/>
    </source>
</evidence>
<keyword evidence="9 12" id="KW-0406">Ion transport</keyword>
<sequence>MCDFDVRVLGNKHRHTVQCVLMINMFNEKIYLFLWWWILLVIVSTIGSLIYWYCMCFSENQQYSFIAQYLRVYGLLDEQG</sequence>
<gene>
    <name evidence="12" type="primary">inx</name>
    <name evidence="13" type="ORF">OFLC_LOCUS7238</name>
</gene>
<comment type="caution">
    <text evidence="12">Lacks conserved residue(s) required for the propagation of feature annotation.</text>
</comment>
<reference evidence="13 14" key="2">
    <citation type="submission" date="2018-11" db="EMBL/GenBank/DDBJ databases">
        <authorList>
            <consortium name="Pathogen Informatics"/>
        </authorList>
    </citation>
    <scope>NUCLEOTIDE SEQUENCE [LARGE SCALE GENOMIC DNA]</scope>
</reference>
<evidence type="ECO:0000256" key="4">
    <source>
        <dbReference type="ARBA" id="ARBA00022475"/>
    </source>
</evidence>
<evidence type="ECO:0000256" key="2">
    <source>
        <dbReference type="ARBA" id="ARBA00004651"/>
    </source>
</evidence>
<keyword evidence="8 12" id="KW-1133">Transmembrane helix</keyword>
<dbReference type="PROSITE" id="PS51013">
    <property type="entry name" value="PANNEXIN"/>
    <property type="match status" value="1"/>
</dbReference>
<dbReference type="GO" id="GO:0034220">
    <property type="term" value="P:monoatomic ion transmembrane transport"/>
    <property type="evidence" value="ECO:0007669"/>
    <property type="project" value="UniProtKB-KW"/>
</dbReference>
<keyword evidence="6" id="KW-0303">Gap junction</keyword>
<evidence type="ECO:0000256" key="11">
    <source>
        <dbReference type="ARBA" id="ARBA00023303"/>
    </source>
</evidence>
<organism evidence="15">
    <name type="scientific">Onchocerca flexuosa</name>
    <dbReference type="NCBI Taxonomy" id="387005"/>
    <lineage>
        <taxon>Eukaryota</taxon>
        <taxon>Metazoa</taxon>
        <taxon>Ecdysozoa</taxon>
        <taxon>Nematoda</taxon>
        <taxon>Chromadorea</taxon>
        <taxon>Rhabditida</taxon>
        <taxon>Spirurina</taxon>
        <taxon>Spiruromorpha</taxon>
        <taxon>Filarioidea</taxon>
        <taxon>Onchocercidae</taxon>
        <taxon>Onchocerca</taxon>
    </lineage>
</organism>
<evidence type="ECO:0000256" key="1">
    <source>
        <dbReference type="ARBA" id="ARBA00004610"/>
    </source>
</evidence>
<dbReference type="GO" id="GO:0005886">
    <property type="term" value="C:plasma membrane"/>
    <property type="evidence" value="ECO:0007669"/>
    <property type="project" value="UniProtKB-SubCell"/>
</dbReference>
<proteinExistence type="inferred from homology"/>
<evidence type="ECO:0000256" key="7">
    <source>
        <dbReference type="ARBA" id="ARBA00022949"/>
    </source>
</evidence>
<dbReference type="AlphaFoldDB" id="A0A183HIC5"/>
<dbReference type="PANTHER" id="PTHR11893:SF45">
    <property type="entry name" value="INNEXIN"/>
    <property type="match status" value="1"/>
</dbReference>
<evidence type="ECO:0000313" key="14">
    <source>
        <dbReference type="Proteomes" id="UP000267606"/>
    </source>
</evidence>
<evidence type="ECO:0000256" key="10">
    <source>
        <dbReference type="ARBA" id="ARBA00023136"/>
    </source>
</evidence>
<dbReference type="PANTHER" id="PTHR11893">
    <property type="entry name" value="INNEXIN"/>
    <property type="match status" value="1"/>
</dbReference>
<accession>A0A183HIC5</accession>
<comment type="subcellular location">
    <subcellularLocation>
        <location evidence="1">Cell junction</location>
        <location evidence="1">Gap junction</location>
    </subcellularLocation>
    <subcellularLocation>
        <location evidence="2 12">Cell membrane</location>
        <topology evidence="2 12">Multi-pass membrane protein</topology>
    </subcellularLocation>
</comment>
<dbReference type="Proteomes" id="UP000267606">
    <property type="component" value="Unassembled WGS sequence"/>
</dbReference>
<dbReference type="STRING" id="387005.A0A183HIC5"/>
<evidence type="ECO:0000256" key="5">
    <source>
        <dbReference type="ARBA" id="ARBA00022692"/>
    </source>
</evidence>
<keyword evidence="4" id="KW-1003">Cell membrane</keyword>
<reference evidence="15" key="1">
    <citation type="submission" date="2016-06" db="UniProtKB">
        <authorList>
            <consortium name="WormBaseParasite"/>
        </authorList>
    </citation>
    <scope>IDENTIFICATION</scope>
</reference>
<evidence type="ECO:0000256" key="12">
    <source>
        <dbReference type="RuleBase" id="RU010713"/>
    </source>
</evidence>
<dbReference type="InterPro" id="IPR000990">
    <property type="entry name" value="Innexin"/>
</dbReference>
<comment type="function">
    <text evidence="12">Structural component of the gap junctions.</text>
</comment>
<dbReference type="WBParaSite" id="OFLC_0000723601-mRNA-1">
    <property type="protein sequence ID" value="OFLC_0000723601-mRNA-1"/>
    <property type="gene ID" value="OFLC_0000723601"/>
</dbReference>
<dbReference type="GO" id="GO:0005243">
    <property type="term" value="F:gap junction channel activity"/>
    <property type="evidence" value="ECO:0007669"/>
    <property type="project" value="TreeGrafter"/>
</dbReference>